<name>A0A482MH38_9CAUD</name>
<evidence type="ECO:0000313" key="1">
    <source>
        <dbReference type="EMBL" id="QBQ72236.1"/>
    </source>
</evidence>
<reference evidence="2" key="1">
    <citation type="submission" date="2019-03" db="EMBL/GenBank/DDBJ databases">
        <authorList>
            <person name="Bockoven R."/>
            <person name="Gutierrez J."/>
            <person name="Newkirk H."/>
            <person name="Liu M."/>
            <person name="Ramsey J."/>
            <person name="Cahill J."/>
        </authorList>
    </citation>
    <scope>NUCLEOTIDE SEQUENCE [LARGE SCALE GENOMIC DNA]</scope>
</reference>
<dbReference type="PROSITE" id="PS51257">
    <property type="entry name" value="PROKAR_LIPOPROTEIN"/>
    <property type="match status" value="1"/>
</dbReference>
<gene>
    <name evidence="1" type="ORF">CPT_Parlo_087</name>
</gene>
<accession>A0A482MH38</accession>
<evidence type="ECO:0000313" key="2">
    <source>
        <dbReference type="Proteomes" id="UP000307326"/>
    </source>
</evidence>
<proteinExistence type="predicted"/>
<dbReference type="Proteomes" id="UP000307326">
    <property type="component" value="Segment"/>
</dbReference>
<protein>
    <submittedName>
        <fullName evidence="1">O-spanin</fullName>
    </submittedName>
</protein>
<organism evidence="1 2">
    <name type="scientific">Serratia phage Parlo</name>
    <dbReference type="NCBI Taxonomy" id="2557554"/>
    <lineage>
        <taxon>Viruses</taxon>
        <taxon>Duplodnaviria</taxon>
        <taxon>Heunggongvirae</taxon>
        <taxon>Uroviricota</taxon>
        <taxon>Caudoviricetes</taxon>
        <taxon>Parlovirus</taxon>
        <taxon>Parlovirus parlo</taxon>
    </lineage>
</organism>
<dbReference type="EMBL" id="MK618715">
    <property type="protein sequence ID" value="QBQ72236.1"/>
    <property type="molecule type" value="Genomic_DNA"/>
</dbReference>
<sequence length="71" mass="7746">MRKLKMIACALTLPLVLAACASRQPTLQPVSSPQAEVPEAAAWAMQYKSTSRQKLEALFSISENRSEKTAP</sequence>
<keyword evidence="2" id="KW-1185">Reference proteome</keyword>